<keyword evidence="3" id="KW-1185">Reference proteome</keyword>
<evidence type="ECO:0000256" key="1">
    <source>
        <dbReference type="SAM" id="Phobius"/>
    </source>
</evidence>
<feature type="transmembrane region" description="Helical" evidence="1">
    <location>
        <begin position="15"/>
        <end position="35"/>
    </location>
</feature>
<protein>
    <submittedName>
        <fullName evidence="2">Uncharacterized protein</fullName>
    </submittedName>
</protein>
<organism evidence="2 3">
    <name type="scientific">Trichogramma kaykai</name>
    <dbReference type="NCBI Taxonomy" id="54128"/>
    <lineage>
        <taxon>Eukaryota</taxon>
        <taxon>Metazoa</taxon>
        <taxon>Ecdysozoa</taxon>
        <taxon>Arthropoda</taxon>
        <taxon>Hexapoda</taxon>
        <taxon>Insecta</taxon>
        <taxon>Pterygota</taxon>
        <taxon>Neoptera</taxon>
        <taxon>Endopterygota</taxon>
        <taxon>Hymenoptera</taxon>
        <taxon>Apocrita</taxon>
        <taxon>Proctotrupomorpha</taxon>
        <taxon>Chalcidoidea</taxon>
        <taxon>Trichogrammatidae</taxon>
        <taxon>Trichogramma</taxon>
    </lineage>
</organism>
<evidence type="ECO:0000313" key="2">
    <source>
        <dbReference type="EMBL" id="KAL3400196.1"/>
    </source>
</evidence>
<evidence type="ECO:0000313" key="3">
    <source>
        <dbReference type="Proteomes" id="UP001627154"/>
    </source>
</evidence>
<keyword evidence="1" id="KW-1133">Transmembrane helix</keyword>
<keyword evidence="1" id="KW-0472">Membrane</keyword>
<accession>A0ABD2X611</accession>
<proteinExistence type="predicted"/>
<keyword evidence="1" id="KW-0812">Transmembrane</keyword>
<dbReference type="AlphaFoldDB" id="A0ABD2X611"/>
<sequence length="296" mass="33191">MKSTIDDDKYEKTKLALAFFLGAAILGSVFVLAVLESISADYPVPVSTDRSSSHERDVADNYAVFSALENTTVYYSECDDQDVNRTQTECLLRRVQLNYSRVGPAKEDECKITLSSESGGIVEADLIEIEPLDKKRAIVTWYETTLNRFEPYRLRLSVVDFCNCKVKTTKLSRDLDKLIENSNGPYRNCLLYSLIGIGDRRSCGVDKKFNKLKYLTGEDDFEVVSEGWDKVYRSSIDSHGVASKVDTLITYPEDALVEPLIVPLSKDKGYLFIETSFHNGPSKILITVALVQSNGN</sequence>
<dbReference type="Proteomes" id="UP001627154">
    <property type="component" value="Unassembled WGS sequence"/>
</dbReference>
<reference evidence="2 3" key="1">
    <citation type="journal article" date="2024" name="bioRxiv">
        <title>A reference genome for Trichogramma kaykai: A tiny desert-dwelling parasitoid wasp with competing sex-ratio distorters.</title>
        <authorList>
            <person name="Culotta J."/>
            <person name="Lindsey A.R."/>
        </authorList>
    </citation>
    <scope>NUCLEOTIDE SEQUENCE [LARGE SCALE GENOMIC DNA]</scope>
    <source>
        <strain evidence="2 3">KSX58</strain>
    </source>
</reference>
<comment type="caution">
    <text evidence="2">The sequence shown here is derived from an EMBL/GenBank/DDBJ whole genome shotgun (WGS) entry which is preliminary data.</text>
</comment>
<name>A0ABD2X611_9HYME</name>
<gene>
    <name evidence="2" type="ORF">TKK_006092</name>
</gene>
<dbReference type="EMBL" id="JBJJXI010000051">
    <property type="protein sequence ID" value="KAL3400196.1"/>
    <property type="molecule type" value="Genomic_DNA"/>
</dbReference>